<keyword evidence="2" id="KW-0808">Transferase</keyword>
<dbReference type="NCBIfam" id="TIGR01934">
    <property type="entry name" value="MenG_MenH_UbiE"/>
    <property type="match status" value="1"/>
</dbReference>
<dbReference type="CDD" id="cd02440">
    <property type="entry name" value="AdoMet_MTases"/>
    <property type="match status" value="1"/>
</dbReference>
<dbReference type="GO" id="GO:0032259">
    <property type="term" value="P:methylation"/>
    <property type="evidence" value="ECO:0007669"/>
    <property type="project" value="UniProtKB-KW"/>
</dbReference>
<keyword evidence="3" id="KW-0949">S-adenosyl-L-methionine</keyword>
<dbReference type="PANTHER" id="PTHR43591">
    <property type="entry name" value="METHYLTRANSFERASE"/>
    <property type="match status" value="1"/>
</dbReference>
<dbReference type="Gene3D" id="3.40.50.150">
    <property type="entry name" value="Vaccinia Virus protein VP39"/>
    <property type="match status" value="1"/>
</dbReference>
<dbReference type="PANTHER" id="PTHR43591:SF24">
    <property type="entry name" value="2-METHOXY-6-POLYPRENYL-1,4-BENZOQUINOL METHYLASE, MITOCHONDRIAL"/>
    <property type="match status" value="1"/>
</dbReference>
<sequence>MTRADLGKDPEDVSRMFDRVAKRYDILNDLLSLGQTKRWRKKVSKIIAPKPGERILDIAAGTGTSSAALARSGAEVIAVDFSRGMIETGKRLHPDLTFVFGDALALPFNDDEFDIATISFGLRNTHDTSKALAEALRVTRPGGRIYVVEFSHPTSRLFRTIYFKYLLRALPPIAKRFSSNPDAYIYLAESIMAWPNQRDLAALMTRAGWQEVTWRDLTAGVVAVHIGRKRASISAS</sequence>
<dbReference type="InterPro" id="IPR029063">
    <property type="entry name" value="SAM-dependent_MTases_sf"/>
</dbReference>
<evidence type="ECO:0000313" key="4">
    <source>
        <dbReference type="EMBL" id="CAB4564055.1"/>
    </source>
</evidence>
<dbReference type="InterPro" id="IPR004033">
    <property type="entry name" value="UbiE/COQ5_MeTrFase"/>
</dbReference>
<evidence type="ECO:0000256" key="1">
    <source>
        <dbReference type="ARBA" id="ARBA00022603"/>
    </source>
</evidence>
<protein>
    <submittedName>
        <fullName evidence="4">Unannotated protein</fullName>
    </submittedName>
</protein>
<reference evidence="4" key="1">
    <citation type="submission" date="2020-05" db="EMBL/GenBank/DDBJ databases">
        <authorList>
            <person name="Chiriac C."/>
            <person name="Salcher M."/>
            <person name="Ghai R."/>
            <person name="Kavagutti S V."/>
        </authorList>
    </citation>
    <scope>NUCLEOTIDE SEQUENCE</scope>
</reference>
<evidence type="ECO:0000256" key="3">
    <source>
        <dbReference type="ARBA" id="ARBA00022691"/>
    </source>
</evidence>
<name>A0A6J6DM30_9ZZZZ</name>
<dbReference type="NCBIfam" id="NF001241">
    <property type="entry name" value="PRK00216.1-2"/>
    <property type="match status" value="1"/>
</dbReference>
<dbReference type="GO" id="GO:0042181">
    <property type="term" value="P:ketone biosynthetic process"/>
    <property type="evidence" value="ECO:0007669"/>
    <property type="project" value="UniProtKB-ARBA"/>
</dbReference>
<evidence type="ECO:0000256" key="2">
    <source>
        <dbReference type="ARBA" id="ARBA00022679"/>
    </source>
</evidence>
<dbReference type="SUPFAM" id="SSF53335">
    <property type="entry name" value="S-adenosyl-L-methionine-dependent methyltransferases"/>
    <property type="match status" value="1"/>
</dbReference>
<dbReference type="GO" id="GO:0008168">
    <property type="term" value="F:methyltransferase activity"/>
    <property type="evidence" value="ECO:0007669"/>
    <property type="project" value="UniProtKB-KW"/>
</dbReference>
<gene>
    <name evidence="4" type="ORF">UFOPK1650_00355</name>
</gene>
<dbReference type="AlphaFoldDB" id="A0A6J6DM30"/>
<dbReference type="HAMAP" id="MF_01813">
    <property type="entry name" value="MenG_UbiE_methyltr"/>
    <property type="match status" value="1"/>
</dbReference>
<dbReference type="Pfam" id="PF01209">
    <property type="entry name" value="Ubie_methyltran"/>
    <property type="match status" value="1"/>
</dbReference>
<accession>A0A6J6DM30</accession>
<dbReference type="EMBL" id="CAEZTJ010000031">
    <property type="protein sequence ID" value="CAB4564055.1"/>
    <property type="molecule type" value="Genomic_DNA"/>
</dbReference>
<proteinExistence type="inferred from homology"/>
<dbReference type="PROSITE" id="PS01184">
    <property type="entry name" value="UBIE_2"/>
    <property type="match status" value="1"/>
</dbReference>
<dbReference type="PROSITE" id="PS51608">
    <property type="entry name" value="SAM_MT_UBIE"/>
    <property type="match status" value="1"/>
</dbReference>
<dbReference type="InterPro" id="IPR023576">
    <property type="entry name" value="UbiE/COQ5_MeTrFase_CS"/>
</dbReference>
<organism evidence="4">
    <name type="scientific">freshwater metagenome</name>
    <dbReference type="NCBI Taxonomy" id="449393"/>
    <lineage>
        <taxon>unclassified sequences</taxon>
        <taxon>metagenomes</taxon>
        <taxon>ecological metagenomes</taxon>
    </lineage>
</organism>
<keyword evidence="1" id="KW-0489">Methyltransferase</keyword>